<dbReference type="RefSeq" id="WP_090705051.1">
    <property type="nucleotide sequence ID" value="NZ_FNHH01000016.1"/>
</dbReference>
<dbReference type="Gene3D" id="3.30.530.20">
    <property type="match status" value="1"/>
</dbReference>
<reference evidence="2" key="1">
    <citation type="submission" date="2016-10" db="EMBL/GenBank/DDBJ databases">
        <authorList>
            <person name="Varghese N."/>
            <person name="Submissions S."/>
        </authorList>
    </citation>
    <scope>NUCLEOTIDE SEQUENCE [LARGE SCALE GENOMIC DNA]</scope>
    <source>
        <strain evidence="2">DSM 24536</strain>
    </source>
</reference>
<dbReference type="InterPro" id="IPR023393">
    <property type="entry name" value="START-like_dom_sf"/>
</dbReference>
<evidence type="ECO:0000313" key="1">
    <source>
        <dbReference type="EMBL" id="SDM57206.1"/>
    </source>
</evidence>
<dbReference type="OrthoDB" id="9793552at2"/>
<name>A0A1G9UB56_9SPHI</name>
<gene>
    <name evidence="1" type="ORF">SAMN05421813_1166</name>
</gene>
<sequence length="155" mass="18071">MIYQYNTEHLLPISIEQAWDFFSSAKNLSKITPPEMSFKILTDLSDQEVYEGMLIDYTVRPVLGIPLPWQTEIFKVNKPYFFSDRQLKGPYKIWEHTHSFVQMENGVLVKDEVKYELPLGVLGDIAHSVFVKKKVESIFKFRELALNRLFPLAGI</sequence>
<proteinExistence type="predicted"/>
<evidence type="ECO:0000313" key="2">
    <source>
        <dbReference type="Proteomes" id="UP000199226"/>
    </source>
</evidence>
<keyword evidence="2" id="KW-1185">Reference proteome</keyword>
<dbReference type="EMBL" id="FNHH01000016">
    <property type="protein sequence ID" value="SDM57206.1"/>
    <property type="molecule type" value="Genomic_DNA"/>
</dbReference>
<dbReference type="Proteomes" id="UP000199226">
    <property type="component" value="Unassembled WGS sequence"/>
</dbReference>
<dbReference type="AlphaFoldDB" id="A0A1G9UB56"/>
<protein>
    <submittedName>
        <fullName evidence="1">Ligand-binding SRPBCC domain-containing protein</fullName>
    </submittedName>
</protein>
<accession>A0A1G9UB56</accession>
<organism evidence="1 2">
    <name type="scientific">Daejeonella rubra</name>
    <dbReference type="NCBI Taxonomy" id="990371"/>
    <lineage>
        <taxon>Bacteria</taxon>
        <taxon>Pseudomonadati</taxon>
        <taxon>Bacteroidota</taxon>
        <taxon>Sphingobacteriia</taxon>
        <taxon>Sphingobacteriales</taxon>
        <taxon>Sphingobacteriaceae</taxon>
        <taxon>Daejeonella</taxon>
    </lineage>
</organism>
<dbReference type="STRING" id="990371.SAMN05421813_1166"/>
<dbReference type="CDD" id="cd07820">
    <property type="entry name" value="SRPBCC_3"/>
    <property type="match status" value="1"/>
</dbReference>
<dbReference type="SUPFAM" id="SSF55961">
    <property type="entry name" value="Bet v1-like"/>
    <property type="match status" value="1"/>
</dbReference>